<evidence type="ECO:0000256" key="1">
    <source>
        <dbReference type="ARBA" id="ARBA00010790"/>
    </source>
</evidence>
<keyword evidence="8" id="KW-1185">Reference proteome</keyword>
<comment type="similarity">
    <text evidence="1">Belongs to the GMC oxidoreductase family.</text>
</comment>
<evidence type="ECO:0000256" key="3">
    <source>
        <dbReference type="ARBA" id="ARBA00022827"/>
    </source>
</evidence>
<feature type="domain" description="Glucose-methanol-choline oxidoreductase C-terminal" evidence="6">
    <location>
        <begin position="336"/>
        <end position="419"/>
    </location>
</feature>
<dbReference type="Pfam" id="PF00732">
    <property type="entry name" value="GMC_oxred_N"/>
    <property type="match status" value="1"/>
</dbReference>
<protein>
    <submittedName>
        <fullName evidence="7">Gmc oxidoreductase</fullName>
    </submittedName>
</protein>
<sequence>MHIMETDTVVIGTGPGGATVARELAKKGKSVVLLEKGKARDWSVGNPLAYAAMYDIRRSRQGILVRRGITPGGSTMIYSGNAYDPPSFLKSDFGIDLATEVAVIKEELNIRPVPDHFYQHYPGTRRLVEAAGELGHAMKPQARFIDSDLCDPHCDRCLFGCKRGAKWTARSYVNDAVDAGARLVTGCDVREILHVNGTANGVAAETDRGPLAVFSRRVVLAAGGMGTPEILHRSGIKGAGTHFFTDPMAVLLGEMREGPGTFREITYTFADESRKGEFVFGNVGAVNAFVAQLAAKNISSWPRGVRMKKLTGMFVKLCDEPSGEIRADGSFHKAFTPKDEALMAKGIEAAKAVMVQAGVRADTIAVAKGIGGHPGGTAAMGRVVGPDLQTAIENLYVCDNSIMPVSGGTPPVLTLIALARQFAARLG</sequence>
<dbReference type="Gene3D" id="3.50.50.60">
    <property type="entry name" value="FAD/NAD(P)-binding domain"/>
    <property type="match status" value="3"/>
</dbReference>
<evidence type="ECO:0000259" key="5">
    <source>
        <dbReference type="Pfam" id="PF00732"/>
    </source>
</evidence>
<gene>
    <name evidence="7" type="ORF">MSL71_35710</name>
</gene>
<evidence type="ECO:0000259" key="6">
    <source>
        <dbReference type="Pfam" id="PF05199"/>
    </source>
</evidence>
<feature type="domain" description="Glucose-methanol-choline oxidoreductase N-terminal" evidence="5">
    <location>
        <begin position="112"/>
        <end position="237"/>
    </location>
</feature>
<organism evidence="7 8">
    <name type="scientific">Desulfoluna butyratoxydans</name>
    <dbReference type="NCBI Taxonomy" id="231438"/>
    <lineage>
        <taxon>Bacteria</taxon>
        <taxon>Pseudomonadati</taxon>
        <taxon>Thermodesulfobacteriota</taxon>
        <taxon>Desulfobacteria</taxon>
        <taxon>Desulfobacterales</taxon>
        <taxon>Desulfolunaceae</taxon>
        <taxon>Desulfoluna</taxon>
    </lineage>
</organism>
<dbReference type="Pfam" id="PF13450">
    <property type="entry name" value="NAD_binding_8"/>
    <property type="match status" value="1"/>
</dbReference>
<dbReference type="PANTHER" id="PTHR46056:SF12">
    <property type="entry name" value="LONG-CHAIN-ALCOHOL OXIDASE"/>
    <property type="match status" value="1"/>
</dbReference>
<dbReference type="SUPFAM" id="SSF51905">
    <property type="entry name" value="FAD/NAD(P)-binding domain"/>
    <property type="match status" value="1"/>
</dbReference>
<name>A0A4V6ILP5_9BACT</name>
<evidence type="ECO:0000256" key="2">
    <source>
        <dbReference type="ARBA" id="ARBA00022630"/>
    </source>
</evidence>
<dbReference type="EMBL" id="CAADHO010000006">
    <property type="protein sequence ID" value="VFQ45908.1"/>
    <property type="molecule type" value="Genomic_DNA"/>
</dbReference>
<keyword evidence="4" id="KW-0560">Oxidoreductase</keyword>
<dbReference type="Gene3D" id="3.30.560.10">
    <property type="entry name" value="Glucose Oxidase, domain 3"/>
    <property type="match status" value="1"/>
</dbReference>
<dbReference type="GO" id="GO:0050660">
    <property type="term" value="F:flavin adenine dinucleotide binding"/>
    <property type="evidence" value="ECO:0007669"/>
    <property type="project" value="InterPro"/>
</dbReference>
<keyword evidence="2" id="KW-0285">Flavoprotein</keyword>
<accession>A0A4V6ILP5</accession>
<keyword evidence="3" id="KW-0274">FAD</keyword>
<dbReference type="AlphaFoldDB" id="A0A4V6ILP5"/>
<dbReference type="InterPro" id="IPR036188">
    <property type="entry name" value="FAD/NAD-bd_sf"/>
</dbReference>
<evidence type="ECO:0000256" key="4">
    <source>
        <dbReference type="ARBA" id="ARBA00023002"/>
    </source>
</evidence>
<dbReference type="InterPro" id="IPR007867">
    <property type="entry name" value="GMC_OxRtase_C"/>
</dbReference>
<evidence type="ECO:0000313" key="8">
    <source>
        <dbReference type="Proteomes" id="UP000507962"/>
    </source>
</evidence>
<reference evidence="7 8" key="1">
    <citation type="submission" date="2019-03" db="EMBL/GenBank/DDBJ databases">
        <authorList>
            <person name="Nijsse B."/>
        </authorList>
    </citation>
    <scope>NUCLEOTIDE SEQUENCE [LARGE SCALE GENOMIC DNA]</scope>
    <source>
        <strain evidence="7">Desulfoluna butyratoxydans MSL71</strain>
    </source>
</reference>
<dbReference type="PANTHER" id="PTHR46056">
    <property type="entry name" value="LONG-CHAIN-ALCOHOL OXIDASE"/>
    <property type="match status" value="1"/>
</dbReference>
<dbReference type="RefSeq" id="WP_180142982.1">
    <property type="nucleotide sequence ID" value="NZ_CAADHO010000006.1"/>
</dbReference>
<proteinExistence type="inferred from homology"/>
<dbReference type="GO" id="GO:0016614">
    <property type="term" value="F:oxidoreductase activity, acting on CH-OH group of donors"/>
    <property type="evidence" value="ECO:0007669"/>
    <property type="project" value="InterPro"/>
</dbReference>
<dbReference type="Pfam" id="PF05199">
    <property type="entry name" value="GMC_oxred_C"/>
    <property type="match status" value="1"/>
</dbReference>
<dbReference type="InterPro" id="IPR000172">
    <property type="entry name" value="GMC_OxRdtase_N"/>
</dbReference>
<dbReference type="Proteomes" id="UP000507962">
    <property type="component" value="Unassembled WGS sequence"/>
</dbReference>
<evidence type="ECO:0000313" key="7">
    <source>
        <dbReference type="EMBL" id="VFQ45908.1"/>
    </source>
</evidence>